<dbReference type="PANTHER" id="PTHR12826">
    <property type="entry name" value="RIBONUCLEASE Y"/>
    <property type="match status" value="1"/>
</dbReference>
<evidence type="ECO:0000259" key="2">
    <source>
        <dbReference type="Pfam" id="PF22891"/>
    </source>
</evidence>
<dbReference type="Pfam" id="PF22891">
    <property type="entry name" value="KH_PNO1_2nd"/>
    <property type="match status" value="1"/>
</dbReference>
<proteinExistence type="predicted"/>
<dbReference type="InterPro" id="IPR036612">
    <property type="entry name" value="KH_dom_type_1_sf"/>
</dbReference>
<dbReference type="EMBL" id="JACGWK010000436">
    <property type="protein sequence ID" value="KAL0299906.1"/>
    <property type="molecule type" value="Genomic_DNA"/>
</dbReference>
<dbReference type="GO" id="GO:0005634">
    <property type="term" value="C:nucleus"/>
    <property type="evidence" value="ECO:0007669"/>
    <property type="project" value="TreeGrafter"/>
</dbReference>
<dbReference type="InterPro" id="IPR055211">
    <property type="entry name" value="KH_PNO1_2nd"/>
</dbReference>
<dbReference type="AlphaFoldDB" id="A0AAW2K210"/>
<comment type="caution">
    <text evidence="3">The sequence shown here is derived from an EMBL/GenBank/DDBJ whole genome shotgun (WGS) entry which is preliminary data.</text>
</comment>
<evidence type="ECO:0000256" key="1">
    <source>
        <dbReference type="ARBA" id="ARBA00022884"/>
    </source>
</evidence>
<reference evidence="3" key="1">
    <citation type="submission" date="2020-06" db="EMBL/GenBank/DDBJ databases">
        <authorList>
            <person name="Li T."/>
            <person name="Hu X."/>
            <person name="Zhang T."/>
            <person name="Song X."/>
            <person name="Zhang H."/>
            <person name="Dai N."/>
            <person name="Sheng W."/>
            <person name="Hou X."/>
            <person name="Wei L."/>
        </authorList>
    </citation>
    <scope>NUCLEOTIDE SEQUENCE</scope>
    <source>
        <strain evidence="3">G01</strain>
        <tissue evidence="3">Leaf</tissue>
    </source>
</reference>
<dbReference type="GO" id="GO:0003723">
    <property type="term" value="F:RNA binding"/>
    <property type="evidence" value="ECO:0007669"/>
    <property type="project" value="UniProtKB-KW"/>
</dbReference>
<gene>
    <name evidence="3" type="ORF">Sangu_3148400</name>
</gene>
<sequence>MLGFDVIDAVALLHMDELSVESFEIKDVKTLKGEHLLRAIGRLSGKGGRTKFAIENATRTRIVIADTKKF</sequence>
<evidence type="ECO:0000313" key="3">
    <source>
        <dbReference type="EMBL" id="KAL0299906.1"/>
    </source>
</evidence>
<feature type="domain" description="PNO1 second type I KH" evidence="2">
    <location>
        <begin position="22"/>
        <end position="68"/>
    </location>
</feature>
<dbReference type="Gene3D" id="3.30.1370.10">
    <property type="entry name" value="K Homology domain, type 1"/>
    <property type="match status" value="1"/>
</dbReference>
<accession>A0AAW2K210</accession>
<reference evidence="3" key="2">
    <citation type="journal article" date="2024" name="Plant">
        <title>Genomic evolution and insights into agronomic trait innovations of Sesamum species.</title>
        <authorList>
            <person name="Miao H."/>
            <person name="Wang L."/>
            <person name="Qu L."/>
            <person name="Liu H."/>
            <person name="Sun Y."/>
            <person name="Le M."/>
            <person name="Wang Q."/>
            <person name="Wei S."/>
            <person name="Zheng Y."/>
            <person name="Lin W."/>
            <person name="Duan Y."/>
            <person name="Cao H."/>
            <person name="Xiong S."/>
            <person name="Wang X."/>
            <person name="Wei L."/>
            <person name="Li C."/>
            <person name="Ma Q."/>
            <person name="Ju M."/>
            <person name="Zhao R."/>
            <person name="Li G."/>
            <person name="Mu C."/>
            <person name="Tian Q."/>
            <person name="Mei H."/>
            <person name="Zhang T."/>
            <person name="Gao T."/>
            <person name="Zhang H."/>
        </authorList>
    </citation>
    <scope>NUCLEOTIDE SEQUENCE</scope>
    <source>
        <strain evidence="3">G01</strain>
    </source>
</reference>
<keyword evidence="1" id="KW-0694">RNA-binding</keyword>
<organism evidence="3">
    <name type="scientific">Sesamum angustifolium</name>
    <dbReference type="NCBI Taxonomy" id="2727405"/>
    <lineage>
        <taxon>Eukaryota</taxon>
        <taxon>Viridiplantae</taxon>
        <taxon>Streptophyta</taxon>
        <taxon>Embryophyta</taxon>
        <taxon>Tracheophyta</taxon>
        <taxon>Spermatophyta</taxon>
        <taxon>Magnoliopsida</taxon>
        <taxon>eudicotyledons</taxon>
        <taxon>Gunneridae</taxon>
        <taxon>Pentapetalae</taxon>
        <taxon>asterids</taxon>
        <taxon>lamiids</taxon>
        <taxon>Lamiales</taxon>
        <taxon>Pedaliaceae</taxon>
        <taxon>Sesamum</taxon>
    </lineage>
</organism>
<name>A0AAW2K210_9LAMI</name>
<dbReference type="PANTHER" id="PTHR12826:SF13">
    <property type="entry name" value="RNA-BINDING PROTEIN PNO1"/>
    <property type="match status" value="1"/>
</dbReference>
<dbReference type="SUPFAM" id="SSF54791">
    <property type="entry name" value="Eukaryotic type KH-domain (KH-domain type I)"/>
    <property type="match status" value="1"/>
</dbReference>
<protein>
    <submittedName>
        <fullName evidence="3">Pre-rRNA-processing protein PNO1</fullName>
    </submittedName>
</protein>